<reference evidence="4" key="1">
    <citation type="submission" date="2022-01" db="UniProtKB">
        <authorList>
            <consortium name="EnsemblMetazoa"/>
        </authorList>
    </citation>
    <scope>IDENTIFICATION</scope>
</reference>
<dbReference type="InterPro" id="IPR027417">
    <property type="entry name" value="P-loop_NTPase"/>
</dbReference>
<proteinExistence type="inferred from homology"/>
<feature type="domain" description="Sulfotransferase" evidence="3">
    <location>
        <begin position="59"/>
        <end position="330"/>
    </location>
</feature>
<sequence>MATMFPHKYVPVDNAINEKLLRDFKGEKSGFCQVGDKKWLLPIAYKNHAEEYYTLPLRKDDIWVVTFPRSGTTLTQELVWIINNDLDFKTSLSVSLQDRFPFMELNTLIHDEHAQEIIDMNNDPVVTGLVKSWKTPGPRIAKDLKSPRHFKTHLPFSLLPPNLLNTSKVIYVARNPDDVVASYYYHNKLVRLHDYTNDFQQYWNYFKNDLVVFAPYWKHVEEGWNRRSHPNLLFLYYEDIVKDMRSVIRKVASFLGKTLSEDNVDQVFAHLQIENLRKVPMLTNANLVGFVNGSGEGFIRQGKVGGNKELYGQLKEDVDEWVQENLRKTGLPPFPV</sequence>
<evidence type="ECO:0000313" key="5">
    <source>
        <dbReference type="Proteomes" id="UP000494040"/>
    </source>
</evidence>
<dbReference type="OrthoDB" id="205623at2759"/>
<dbReference type="RefSeq" id="XP_014240124.1">
    <property type="nucleotide sequence ID" value="XM_014384638.2"/>
</dbReference>
<accession>A0A8I6TBA2</accession>
<dbReference type="EnsemblMetazoa" id="XM_014384638.2">
    <property type="protein sequence ID" value="XP_014240124.1"/>
    <property type="gene ID" value="LOC106661337"/>
</dbReference>
<name>A0A8I6TBA2_CIMLE</name>
<dbReference type="InterPro" id="IPR000863">
    <property type="entry name" value="Sulfotransferase_dom"/>
</dbReference>
<dbReference type="Gene3D" id="3.40.50.300">
    <property type="entry name" value="P-loop containing nucleotide triphosphate hydrolases"/>
    <property type="match status" value="1"/>
</dbReference>
<dbReference type="AlphaFoldDB" id="A0A8I6TBA2"/>
<dbReference type="Proteomes" id="UP000494040">
    <property type="component" value="Unassembled WGS sequence"/>
</dbReference>
<dbReference type="GeneID" id="106661337"/>
<evidence type="ECO:0000259" key="3">
    <source>
        <dbReference type="Pfam" id="PF00685"/>
    </source>
</evidence>
<organism evidence="4 5">
    <name type="scientific">Cimex lectularius</name>
    <name type="common">Bed bug</name>
    <name type="synonym">Acanthia lectularia</name>
    <dbReference type="NCBI Taxonomy" id="79782"/>
    <lineage>
        <taxon>Eukaryota</taxon>
        <taxon>Metazoa</taxon>
        <taxon>Ecdysozoa</taxon>
        <taxon>Arthropoda</taxon>
        <taxon>Hexapoda</taxon>
        <taxon>Insecta</taxon>
        <taxon>Pterygota</taxon>
        <taxon>Neoptera</taxon>
        <taxon>Paraneoptera</taxon>
        <taxon>Hemiptera</taxon>
        <taxon>Heteroptera</taxon>
        <taxon>Panheteroptera</taxon>
        <taxon>Cimicomorpha</taxon>
        <taxon>Cimicidae</taxon>
        <taxon>Cimex</taxon>
    </lineage>
</organism>
<dbReference type="GO" id="GO:0008146">
    <property type="term" value="F:sulfotransferase activity"/>
    <property type="evidence" value="ECO:0007669"/>
    <property type="project" value="InterPro"/>
</dbReference>
<dbReference type="Pfam" id="PF00685">
    <property type="entry name" value="Sulfotransfer_1"/>
    <property type="match status" value="1"/>
</dbReference>
<evidence type="ECO:0000256" key="2">
    <source>
        <dbReference type="ARBA" id="ARBA00022679"/>
    </source>
</evidence>
<keyword evidence="5" id="KW-1185">Reference proteome</keyword>
<dbReference type="OMA" id="PRMEWIL"/>
<dbReference type="SUPFAM" id="SSF52540">
    <property type="entry name" value="P-loop containing nucleoside triphosphate hydrolases"/>
    <property type="match status" value="1"/>
</dbReference>
<dbReference type="PANTHER" id="PTHR11783">
    <property type="entry name" value="SULFOTRANSFERASE SULT"/>
    <property type="match status" value="1"/>
</dbReference>
<protein>
    <recommendedName>
        <fullName evidence="3">Sulfotransferase domain-containing protein</fullName>
    </recommendedName>
</protein>
<dbReference type="KEGG" id="clec:106661337"/>
<comment type="similarity">
    <text evidence="1">Belongs to the sulfotransferase 1 family.</text>
</comment>
<evidence type="ECO:0000256" key="1">
    <source>
        <dbReference type="ARBA" id="ARBA00005771"/>
    </source>
</evidence>
<evidence type="ECO:0000313" key="4">
    <source>
        <dbReference type="EnsemblMetazoa" id="XP_014240124.1"/>
    </source>
</evidence>
<keyword evidence="2" id="KW-0808">Transferase</keyword>